<comment type="function">
    <text evidence="2 12">Catalyzes the hydrolysis of UDP-3-O-myristoyl-N-acetylglucosamine to form UDP-3-O-myristoylglucosamine and acetate, the committed step in lipid A biosynthesis.</text>
</comment>
<dbReference type="OrthoDB" id="9802746at2"/>
<gene>
    <name evidence="12" type="primary">lpxC</name>
    <name evidence="13" type="ORF">BBW65_04620</name>
</gene>
<keyword evidence="6 12" id="KW-0441">Lipid A biosynthesis</keyword>
<evidence type="ECO:0000256" key="8">
    <source>
        <dbReference type="ARBA" id="ARBA00022801"/>
    </source>
</evidence>
<dbReference type="Pfam" id="PF03331">
    <property type="entry name" value="LpxC"/>
    <property type="match status" value="1"/>
</dbReference>
<name>A0A1B1U5U1_9HELI</name>
<dbReference type="STRING" id="222136.BBW65_04620"/>
<keyword evidence="5 12" id="KW-0444">Lipid biosynthesis</keyword>
<dbReference type="UniPathway" id="UPA00359">
    <property type="reaction ID" value="UER00478"/>
</dbReference>
<protein>
    <recommendedName>
        <fullName evidence="4 12">UDP-3-O-acyl-N-acetylglucosamine deacetylase</fullName>
        <shortName evidence="12">UDP-3-O-acyl-GlcNAc deacetylase</shortName>
        <ecNumber evidence="4 12">3.5.1.108</ecNumber>
    </recommendedName>
    <alternativeName>
        <fullName evidence="12">UDP-3-O-[R-3-hydroxymyristoyl]-N-acetylglucosamine deacetylase</fullName>
    </alternativeName>
</protein>
<dbReference type="GO" id="GO:0009245">
    <property type="term" value="P:lipid A biosynthetic process"/>
    <property type="evidence" value="ECO:0007669"/>
    <property type="project" value="UniProtKB-UniRule"/>
</dbReference>
<evidence type="ECO:0000256" key="3">
    <source>
        <dbReference type="ARBA" id="ARBA00005002"/>
    </source>
</evidence>
<dbReference type="AlphaFoldDB" id="A0A1B1U5U1"/>
<dbReference type="GO" id="GO:0046872">
    <property type="term" value="F:metal ion binding"/>
    <property type="evidence" value="ECO:0007669"/>
    <property type="project" value="UniProtKB-KW"/>
</dbReference>
<comment type="similarity">
    <text evidence="12">Belongs to the LpxC family.</text>
</comment>
<dbReference type="InterPro" id="IPR015870">
    <property type="entry name" value="UDP-acyl_N-AcGlcN_deAcase_N"/>
</dbReference>
<dbReference type="GO" id="GO:0016020">
    <property type="term" value="C:membrane"/>
    <property type="evidence" value="ECO:0007669"/>
    <property type="project" value="GOC"/>
</dbReference>
<dbReference type="EMBL" id="CP016503">
    <property type="protein sequence ID" value="ANV98126.1"/>
    <property type="molecule type" value="Genomic_DNA"/>
</dbReference>
<dbReference type="Gene3D" id="3.30.230.20">
    <property type="entry name" value="lpxc deacetylase, domain 1"/>
    <property type="match status" value="1"/>
</dbReference>
<evidence type="ECO:0000256" key="10">
    <source>
        <dbReference type="ARBA" id="ARBA00023098"/>
    </source>
</evidence>
<dbReference type="InterPro" id="IPR020568">
    <property type="entry name" value="Ribosomal_Su5_D2-typ_SF"/>
</dbReference>
<dbReference type="EC" id="3.5.1.108" evidence="4 12"/>
<dbReference type="KEGG" id="het:BBW65_04620"/>
<dbReference type="Gene3D" id="3.30.1700.10">
    <property type="entry name" value="lpxc deacetylase, domain 2"/>
    <property type="match status" value="1"/>
</dbReference>
<comment type="cofactor">
    <cofactor evidence="1 12">
        <name>Zn(2+)</name>
        <dbReference type="ChEBI" id="CHEBI:29105"/>
    </cofactor>
</comment>
<keyword evidence="14" id="KW-1185">Reference proteome</keyword>
<feature type="active site" description="Proton donor" evidence="12">
    <location>
        <position position="259"/>
    </location>
</feature>
<evidence type="ECO:0000256" key="11">
    <source>
        <dbReference type="ARBA" id="ARBA00024535"/>
    </source>
</evidence>
<dbReference type="NCBIfam" id="TIGR00325">
    <property type="entry name" value="lpxC"/>
    <property type="match status" value="1"/>
</dbReference>
<dbReference type="GO" id="GO:0103117">
    <property type="term" value="F:UDP-3-O-acyl-N-acetylglucosamine deacetylase activity"/>
    <property type="evidence" value="ECO:0007669"/>
    <property type="project" value="UniProtKB-UniRule"/>
</dbReference>
<dbReference type="HAMAP" id="MF_00388">
    <property type="entry name" value="LpxC"/>
    <property type="match status" value="1"/>
</dbReference>
<feature type="binding site" evidence="12">
    <location>
        <position position="236"/>
    </location>
    <ligand>
        <name>Zn(2+)</name>
        <dbReference type="ChEBI" id="CHEBI:29105"/>
    </ligand>
</feature>
<dbReference type="InterPro" id="IPR004463">
    <property type="entry name" value="UDP-acyl_GlcNac_deAcase"/>
</dbReference>
<comment type="pathway">
    <text evidence="3 12">Glycolipid biosynthesis; lipid IV(A) biosynthesis; lipid IV(A) from (3R)-3-hydroxytetradecanoyl-[acyl-carrier-protein] and UDP-N-acetyl-alpha-D-glucosamine: step 2/6.</text>
</comment>
<comment type="catalytic activity">
    <reaction evidence="11 12">
        <text>a UDP-3-O-[(3R)-3-hydroxyacyl]-N-acetyl-alpha-D-glucosamine + H2O = a UDP-3-O-[(3R)-3-hydroxyacyl]-alpha-D-glucosamine + acetate</text>
        <dbReference type="Rhea" id="RHEA:67816"/>
        <dbReference type="ChEBI" id="CHEBI:15377"/>
        <dbReference type="ChEBI" id="CHEBI:30089"/>
        <dbReference type="ChEBI" id="CHEBI:137740"/>
        <dbReference type="ChEBI" id="CHEBI:173225"/>
        <dbReference type="EC" id="3.5.1.108"/>
    </reaction>
</comment>
<dbReference type="Proteomes" id="UP000092884">
    <property type="component" value="Chromosome"/>
</dbReference>
<keyword evidence="8 12" id="KW-0378">Hydrolase</keyword>
<keyword evidence="7 12" id="KW-0479">Metal-binding</keyword>
<evidence type="ECO:0000313" key="13">
    <source>
        <dbReference type="EMBL" id="ANV98126.1"/>
    </source>
</evidence>
<evidence type="ECO:0000256" key="6">
    <source>
        <dbReference type="ARBA" id="ARBA00022556"/>
    </source>
</evidence>
<dbReference type="PANTHER" id="PTHR33694:SF1">
    <property type="entry name" value="UDP-3-O-ACYL-N-ACETYLGLUCOSAMINE DEACETYLASE 1, MITOCHONDRIAL-RELATED"/>
    <property type="match status" value="1"/>
</dbReference>
<evidence type="ECO:0000256" key="9">
    <source>
        <dbReference type="ARBA" id="ARBA00022833"/>
    </source>
</evidence>
<evidence type="ECO:0000256" key="12">
    <source>
        <dbReference type="HAMAP-Rule" id="MF_00388"/>
    </source>
</evidence>
<dbReference type="SUPFAM" id="SSF54211">
    <property type="entry name" value="Ribosomal protein S5 domain 2-like"/>
    <property type="match status" value="2"/>
</dbReference>
<evidence type="ECO:0000256" key="1">
    <source>
        <dbReference type="ARBA" id="ARBA00001947"/>
    </source>
</evidence>
<evidence type="ECO:0000256" key="5">
    <source>
        <dbReference type="ARBA" id="ARBA00022516"/>
    </source>
</evidence>
<proteinExistence type="inferred from homology"/>
<keyword evidence="10 12" id="KW-0443">Lipid metabolism</keyword>
<reference evidence="14" key="1">
    <citation type="submission" date="2016-07" db="EMBL/GenBank/DDBJ databases">
        <authorList>
            <person name="Florea S."/>
            <person name="Webb J.S."/>
            <person name="Jaromczyk J."/>
            <person name="Schardl C.L."/>
        </authorList>
    </citation>
    <scope>NUCLEOTIDE SEQUENCE [LARGE SCALE GENOMIC DNA]</scope>
    <source>
        <strain evidence="14">MIT 01-6242</strain>
    </source>
</reference>
<evidence type="ECO:0000313" key="14">
    <source>
        <dbReference type="Proteomes" id="UP000092884"/>
    </source>
</evidence>
<dbReference type="PANTHER" id="PTHR33694">
    <property type="entry name" value="UDP-3-O-ACYL-N-ACETYLGLUCOSAMINE DEACETYLASE 1, MITOCHONDRIAL-RELATED"/>
    <property type="match status" value="1"/>
</dbReference>
<evidence type="ECO:0000256" key="2">
    <source>
        <dbReference type="ARBA" id="ARBA00002923"/>
    </source>
</evidence>
<accession>A0A1B1U5U1</accession>
<keyword evidence="9 12" id="KW-0862">Zinc</keyword>
<evidence type="ECO:0000256" key="4">
    <source>
        <dbReference type="ARBA" id="ARBA00012745"/>
    </source>
</evidence>
<dbReference type="InterPro" id="IPR011334">
    <property type="entry name" value="UDP-acyl_GlcNac_deAcase_C"/>
</dbReference>
<feature type="binding site" evidence="12">
    <location>
        <position position="232"/>
    </location>
    <ligand>
        <name>Zn(2+)</name>
        <dbReference type="ChEBI" id="CHEBI:29105"/>
    </ligand>
</feature>
<dbReference type="RefSeq" id="WP_066340389.1">
    <property type="nucleotide sequence ID" value="NZ_CP016503.1"/>
</dbReference>
<sequence length="301" mass="33642">MKQITIKKAVEVVGVGLHKGVPVKMRLEPLPADRGIVFYRTDKDVQIELKPENVVDTTMATVLGKGDVRVSTIEHLLSAVHAYGIDNLLICVDNEEIPIMDGSAIAYCALLDEAGLVALDARKKAIEIKKVIEVKDGEKFVRIEPSPKTIFDFKIEFNHPGIKEQSYRFVFSTNAYKEEIARARTFGFLSEVNYLRSVGLAKGGGLHNCIVLDESGVMNKEGLRYKEEFVRHKILDAIGDMAILGMPLIGTYVSFAGSHKLNHLLTMQVLAQADAYEIVELPDSEEERVEEYEQAYAMQRQ</sequence>
<evidence type="ECO:0000256" key="7">
    <source>
        <dbReference type="ARBA" id="ARBA00022723"/>
    </source>
</evidence>
<feature type="binding site" evidence="12">
    <location>
        <position position="75"/>
    </location>
    <ligand>
        <name>Zn(2+)</name>
        <dbReference type="ChEBI" id="CHEBI:29105"/>
    </ligand>
</feature>
<organism evidence="13 14">
    <name type="scientific">Helicobacter enhydrae</name>
    <dbReference type="NCBI Taxonomy" id="222136"/>
    <lineage>
        <taxon>Bacteria</taxon>
        <taxon>Pseudomonadati</taxon>
        <taxon>Campylobacterota</taxon>
        <taxon>Epsilonproteobacteria</taxon>
        <taxon>Campylobacterales</taxon>
        <taxon>Helicobacteraceae</taxon>
        <taxon>Helicobacter</taxon>
    </lineage>
</organism>